<feature type="region of interest" description="Disordered" evidence="4">
    <location>
        <begin position="103"/>
        <end position="138"/>
    </location>
</feature>
<evidence type="ECO:0000313" key="6">
    <source>
        <dbReference type="Proteomes" id="UP001153365"/>
    </source>
</evidence>
<dbReference type="SUPFAM" id="SSF89550">
    <property type="entry name" value="PHP domain-like"/>
    <property type="match status" value="1"/>
</dbReference>
<reference evidence="5" key="1">
    <citation type="submission" date="2022-06" db="EMBL/GenBank/DDBJ databases">
        <authorList>
            <consortium name="SYNGENTA / RWTH Aachen University"/>
        </authorList>
    </citation>
    <scope>NUCLEOTIDE SEQUENCE</scope>
</reference>
<evidence type="ECO:0000256" key="1">
    <source>
        <dbReference type="ARBA" id="ARBA00004123"/>
    </source>
</evidence>
<feature type="region of interest" description="Disordered" evidence="4">
    <location>
        <begin position="18"/>
        <end position="54"/>
    </location>
</feature>
<dbReference type="InterPro" id="IPR016195">
    <property type="entry name" value="Pol/histidinol_Pase-like"/>
</dbReference>
<dbReference type="Proteomes" id="UP001153365">
    <property type="component" value="Unassembled WGS sequence"/>
</dbReference>
<comment type="caution">
    <text evidence="5">The sequence shown here is derived from an EMBL/GenBank/DDBJ whole genome shotgun (WGS) entry which is preliminary data.</text>
</comment>
<name>A0AAV0AD78_PHAPC</name>
<accession>A0AAV0AD78</accession>
<evidence type="ECO:0000256" key="3">
    <source>
        <dbReference type="ARBA" id="ARBA00022694"/>
    </source>
</evidence>
<dbReference type="GO" id="GO:0005655">
    <property type="term" value="C:nucleolar ribonuclease P complex"/>
    <property type="evidence" value="ECO:0007669"/>
    <property type="project" value="TreeGrafter"/>
</dbReference>
<feature type="compositionally biased region" description="Low complexity" evidence="4">
    <location>
        <begin position="21"/>
        <end position="50"/>
    </location>
</feature>
<evidence type="ECO:0000256" key="2">
    <source>
        <dbReference type="ARBA" id="ARBA00007331"/>
    </source>
</evidence>
<dbReference type="Gene3D" id="3.20.20.140">
    <property type="entry name" value="Metal-dependent hydrolases"/>
    <property type="match status" value="1"/>
</dbReference>
<evidence type="ECO:0000313" key="5">
    <source>
        <dbReference type="EMBL" id="CAH7665963.1"/>
    </source>
</evidence>
<gene>
    <name evidence="5" type="ORF">PPACK8108_LOCUS263</name>
</gene>
<evidence type="ECO:0000256" key="4">
    <source>
        <dbReference type="SAM" id="MobiDB-lite"/>
    </source>
</evidence>
<sequence length="426" mass="47183">MYVDLNITWPTSHLNHLLPINNQQNSSNSSKKKPSSSFNQNQSNNSSSSNITQRECQDVWRGISNEQKERLRDTVECSIRLGYRVIAFNLIVPQSLDPSSLSAHFPFRADEPPFPDLDPRRTDSSGRPGDDDHGNGTIEYGGKVLQLSRLTMVIDEDVCGGGKGVYGFSSSQSSYLSRYSILSVIPLDLQSFNYSCLNLSNPSPTGIDLISLDLTSSPKIPFHMSLSTVSKAMKDEVYFELNYGSLTMSNNQTTIYSTSSFPIIKSSTNTNSNSDNNNNRRNLISCVKDLVRVTKVGKKIVVSSGANQWNELRAGSDLINLLNVLGISNENCLRSITSSPKSIVSKTLITRKTYKGVIMSPKVVTSIERIKKADRVNDKCREVDNGCSKELDDCYLIDEEAIRGLESAEDEEENKSASSSKKQKLN</sequence>
<organism evidence="5 6">
    <name type="scientific">Phakopsora pachyrhizi</name>
    <name type="common">Asian soybean rust disease fungus</name>
    <dbReference type="NCBI Taxonomy" id="170000"/>
    <lineage>
        <taxon>Eukaryota</taxon>
        <taxon>Fungi</taxon>
        <taxon>Dikarya</taxon>
        <taxon>Basidiomycota</taxon>
        <taxon>Pucciniomycotina</taxon>
        <taxon>Pucciniomycetes</taxon>
        <taxon>Pucciniales</taxon>
        <taxon>Phakopsoraceae</taxon>
        <taxon>Phakopsora</taxon>
    </lineage>
</organism>
<feature type="compositionally biased region" description="Basic and acidic residues" evidence="4">
    <location>
        <begin position="107"/>
        <end position="134"/>
    </location>
</feature>
<proteinExistence type="inferred from homology"/>
<keyword evidence="3" id="KW-0819">tRNA processing</keyword>
<dbReference type="GO" id="GO:0008033">
    <property type="term" value="P:tRNA processing"/>
    <property type="evidence" value="ECO:0007669"/>
    <property type="project" value="UniProtKB-KW"/>
</dbReference>
<dbReference type="AlphaFoldDB" id="A0AAV0AD78"/>
<dbReference type="PANTHER" id="PTHR13031">
    <property type="entry name" value="RIBONUCLEASE P SUBUNIT P30"/>
    <property type="match status" value="1"/>
</dbReference>
<dbReference type="Pfam" id="PF01876">
    <property type="entry name" value="RNase_P_p30"/>
    <property type="match status" value="1"/>
</dbReference>
<dbReference type="GO" id="GO:0003723">
    <property type="term" value="F:RNA binding"/>
    <property type="evidence" value="ECO:0007669"/>
    <property type="project" value="TreeGrafter"/>
</dbReference>
<dbReference type="InterPro" id="IPR002738">
    <property type="entry name" value="RNase_P_p30"/>
</dbReference>
<dbReference type="EMBL" id="CALTRL010000015">
    <property type="protein sequence ID" value="CAH7665963.1"/>
    <property type="molecule type" value="Genomic_DNA"/>
</dbReference>
<dbReference type="PANTHER" id="PTHR13031:SF0">
    <property type="entry name" value="RIBONUCLEASE P PROTEIN SUBUNIT P30"/>
    <property type="match status" value="1"/>
</dbReference>
<comment type="subcellular location">
    <subcellularLocation>
        <location evidence="1">Nucleus</location>
    </subcellularLocation>
</comment>
<feature type="region of interest" description="Disordered" evidence="4">
    <location>
        <begin position="405"/>
        <end position="426"/>
    </location>
</feature>
<keyword evidence="6" id="KW-1185">Reference proteome</keyword>
<comment type="similarity">
    <text evidence="2">Belongs to the eukaryotic/archaeal RNase P protein component 3 family.</text>
</comment>
<protein>
    <submittedName>
        <fullName evidence="5">RNase P subunit p30-domain-containing protein</fullName>
    </submittedName>
</protein>